<sequence length="247" mass="26637">MNSSASVSRPGGVSQTGTSHLEVLDEFPVIKLGGGAVVGLRQGQVEPHRRPLLGSSLLPVAGFAEPTVAGSPPCPGRCLDLPGCTEVEVGLLLQPAFPRLRGCSSCEGREDADSEEKSYFAKLLQIGGLKRVSRSSGGCSVPRRIKIIENCDAMLNTLSEVVDNQVESGLWDHIDQRRQHLQRPLTTTEHHLQYTGERFSVWKGGTSVPRAPTQTHQRAHSLSLRRAYQVVSDKLLSKLKGAGGDVD</sequence>
<reference evidence="1 2" key="1">
    <citation type="submission" date="2019-03" db="EMBL/GenBank/DDBJ databases">
        <title>First draft genome of Liparis tanakae, snailfish: a comprehensive survey of snailfish specific genes.</title>
        <authorList>
            <person name="Kim W."/>
            <person name="Song I."/>
            <person name="Jeong J.-H."/>
            <person name="Kim D."/>
            <person name="Kim S."/>
            <person name="Ryu S."/>
            <person name="Song J.Y."/>
            <person name="Lee S.K."/>
        </authorList>
    </citation>
    <scope>NUCLEOTIDE SEQUENCE [LARGE SCALE GENOMIC DNA]</scope>
    <source>
        <tissue evidence="1">Muscle</tissue>
    </source>
</reference>
<proteinExistence type="predicted"/>
<keyword evidence="2" id="KW-1185">Reference proteome</keyword>
<accession>A0A4Z2J039</accession>
<evidence type="ECO:0000313" key="2">
    <source>
        <dbReference type="Proteomes" id="UP000314294"/>
    </source>
</evidence>
<evidence type="ECO:0000313" key="1">
    <source>
        <dbReference type="EMBL" id="TNN83695.1"/>
    </source>
</evidence>
<comment type="caution">
    <text evidence="1">The sequence shown here is derived from an EMBL/GenBank/DDBJ whole genome shotgun (WGS) entry which is preliminary data.</text>
</comment>
<organism evidence="1 2">
    <name type="scientific">Liparis tanakae</name>
    <name type="common">Tanaka's snailfish</name>
    <dbReference type="NCBI Taxonomy" id="230148"/>
    <lineage>
        <taxon>Eukaryota</taxon>
        <taxon>Metazoa</taxon>
        <taxon>Chordata</taxon>
        <taxon>Craniata</taxon>
        <taxon>Vertebrata</taxon>
        <taxon>Euteleostomi</taxon>
        <taxon>Actinopterygii</taxon>
        <taxon>Neopterygii</taxon>
        <taxon>Teleostei</taxon>
        <taxon>Neoteleostei</taxon>
        <taxon>Acanthomorphata</taxon>
        <taxon>Eupercaria</taxon>
        <taxon>Perciformes</taxon>
        <taxon>Cottioidei</taxon>
        <taxon>Cottales</taxon>
        <taxon>Liparidae</taxon>
        <taxon>Liparis</taxon>
    </lineage>
</organism>
<dbReference type="EMBL" id="SRLO01000032">
    <property type="protein sequence ID" value="TNN83695.1"/>
    <property type="molecule type" value="Genomic_DNA"/>
</dbReference>
<name>A0A4Z2J039_9TELE</name>
<gene>
    <name evidence="1" type="ORF">EYF80_006213</name>
</gene>
<protein>
    <submittedName>
        <fullName evidence="1">Uncharacterized protein</fullName>
    </submittedName>
</protein>
<dbReference type="Proteomes" id="UP000314294">
    <property type="component" value="Unassembled WGS sequence"/>
</dbReference>
<dbReference type="AlphaFoldDB" id="A0A4Z2J039"/>